<dbReference type="GO" id="GO:0005886">
    <property type="term" value="C:plasma membrane"/>
    <property type="evidence" value="ECO:0007669"/>
    <property type="project" value="TreeGrafter"/>
</dbReference>
<evidence type="ECO:0000313" key="8">
    <source>
        <dbReference type="EMBL" id="MPM06308.1"/>
    </source>
</evidence>
<comment type="subcellular location">
    <subcellularLocation>
        <location evidence="1">Membrane</location>
        <topology evidence="1">Multi-pass membrane protein</topology>
    </subcellularLocation>
</comment>
<evidence type="ECO:0000256" key="7">
    <source>
        <dbReference type="SAM" id="Phobius"/>
    </source>
</evidence>
<dbReference type="PANTHER" id="PTHR42810">
    <property type="entry name" value="PURINE PERMEASE C1399.01C-RELATED"/>
    <property type="match status" value="1"/>
</dbReference>
<dbReference type="NCBIfam" id="TIGR00801">
    <property type="entry name" value="ncs2"/>
    <property type="match status" value="1"/>
</dbReference>
<feature type="transmembrane region" description="Helical" evidence="7">
    <location>
        <begin position="124"/>
        <end position="146"/>
    </location>
</feature>
<feature type="transmembrane region" description="Helical" evidence="7">
    <location>
        <begin position="398"/>
        <end position="417"/>
    </location>
</feature>
<feature type="transmembrane region" description="Helical" evidence="7">
    <location>
        <begin position="217"/>
        <end position="237"/>
    </location>
</feature>
<feature type="transmembrane region" description="Helical" evidence="7">
    <location>
        <begin position="94"/>
        <end position="112"/>
    </location>
</feature>
<feature type="transmembrane region" description="Helical" evidence="7">
    <location>
        <begin position="429"/>
        <end position="449"/>
    </location>
</feature>
<evidence type="ECO:0000256" key="5">
    <source>
        <dbReference type="ARBA" id="ARBA00022989"/>
    </source>
</evidence>
<evidence type="ECO:0000256" key="1">
    <source>
        <dbReference type="ARBA" id="ARBA00004141"/>
    </source>
</evidence>
<gene>
    <name evidence="8" type="primary">xanQ_2</name>
    <name evidence="8" type="ORF">SDC9_52607</name>
</gene>
<keyword evidence="4 7" id="KW-0812">Transmembrane</keyword>
<dbReference type="EMBL" id="VSSQ01001217">
    <property type="protein sequence ID" value="MPM06308.1"/>
    <property type="molecule type" value="Genomic_DNA"/>
</dbReference>
<dbReference type="AlphaFoldDB" id="A0A644WS67"/>
<organism evidence="8">
    <name type="scientific">bioreactor metagenome</name>
    <dbReference type="NCBI Taxonomy" id="1076179"/>
    <lineage>
        <taxon>unclassified sequences</taxon>
        <taxon>metagenomes</taxon>
        <taxon>ecological metagenomes</taxon>
    </lineage>
</organism>
<feature type="transmembrane region" description="Helical" evidence="7">
    <location>
        <begin position="192"/>
        <end position="210"/>
    </location>
</feature>
<feature type="transmembrane region" description="Helical" evidence="7">
    <location>
        <begin position="257"/>
        <end position="276"/>
    </location>
</feature>
<comment type="similarity">
    <text evidence="2">Belongs to the nucleobase:cation symporter-2 (NCS2) (TC 2.A.40) family.</text>
</comment>
<keyword evidence="3" id="KW-0813">Transport</keyword>
<dbReference type="Pfam" id="PF00860">
    <property type="entry name" value="Xan_ur_permease"/>
    <property type="match status" value="1"/>
</dbReference>
<feature type="transmembrane region" description="Helical" evidence="7">
    <location>
        <begin position="368"/>
        <end position="386"/>
    </location>
</feature>
<dbReference type="NCBIfam" id="NF037981">
    <property type="entry name" value="NCS2_1"/>
    <property type="match status" value="1"/>
</dbReference>
<comment type="caution">
    <text evidence="8">The sequence shown here is derived from an EMBL/GenBank/DDBJ whole genome shotgun (WGS) entry which is preliminary data.</text>
</comment>
<reference evidence="8" key="1">
    <citation type="submission" date="2019-08" db="EMBL/GenBank/DDBJ databases">
        <authorList>
            <person name="Kucharzyk K."/>
            <person name="Murdoch R.W."/>
            <person name="Higgins S."/>
            <person name="Loffler F."/>
        </authorList>
    </citation>
    <scope>NUCLEOTIDE SEQUENCE</scope>
</reference>
<keyword evidence="5 7" id="KW-1133">Transmembrane helix</keyword>
<evidence type="ECO:0000256" key="3">
    <source>
        <dbReference type="ARBA" id="ARBA00022448"/>
    </source>
</evidence>
<dbReference type="PANTHER" id="PTHR42810:SF2">
    <property type="entry name" value="PURINE PERMEASE C1399.01C-RELATED"/>
    <property type="match status" value="1"/>
</dbReference>
<proteinExistence type="inferred from homology"/>
<feature type="transmembrane region" description="Helical" evidence="7">
    <location>
        <begin position="62"/>
        <end position="82"/>
    </location>
</feature>
<sequence length="464" mass="48879">MGKNNKREVNNSSELIYQLDGRPPLSKALPLGIQHVLAMFTGNLAPIFVLTGILGTSASDRIIMIQSAMLVSGLITFLQLYPFKIGKFQIGSKLPIVMGTSFAFVPTMQAISEKLHGEGISPEIAMGIILGGTLLGGFVEDIMGIFIKPLKKFFPPLVVGSVLVTIGIKLLGTGANYFVGSPKTANDFDPRNLVLGFTVLLTILLINRFAKGLWKASSILVGLVAGYTLALFMGMVNFDTIANASWASVPTPFHFKLAFRMDVIMAFFAVYVVSGLETIGNTSGITIAAFNRDATGEETSGAILADAVGSQVAAIFNTLPNTAFGQNAGIVAMTGVVNRFCIATGAAVLVLAGFFPKIGAIFSAMPNSVLGGAVVTVFAMILLNGIKMIASAGFNDINNLIVGVTFGLGYGVGNLPAEIKAKFPVVMQYIFQEPVAAVCIVSVIACLIFKPKKIEEASVSALES</sequence>
<keyword evidence="6 7" id="KW-0472">Membrane</keyword>
<feature type="transmembrane region" description="Helical" evidence="7">
    <location>
        <begin position="36"/>
        <end position="56"/>
    </location>
</feature>
<feature type="transmembrane region" description="Helical" evidence="7">
    <location>
        <begin position="153"/>
        <end position="172"/>
    </location>
</feature>
<evidence type="ECO:0000256" key="2">
    <source>
        <dbReference type="ARBA" id="ARBA00008821"/>
    </source>
</evidence>
<dbReference type="GO" id="GO:0042907">
    <property type="term" value="F:xanthine transmembrane transporter activity"/>
    <property type="evidence" value="ECO:0007669"/>
    <property type="project" value="TreeGrafter"/>
</dbReference>
<dbReference type="InterPro" id="IPR006042">
    <property type="entry name" value="Xan_ur_permease"/>
</dbReference>
<evidence type="ECO:0000256" key="6">
    <source>
        <dbReference type="ARBA" id="ARBA00023136"/>
    </source>
</evidence>
<feature type="transmembrane region" description="Helical" evidence="7">
    <location>
        <begin position="340"/>
        <end position="362"/>
    </location>
</feature>
<accession>A0A644WS67</accession>
<name>A0A644WS67_9ZZZZ</name>
<protein>
    <submittedName>
        <fullName evidence="8">Xanthine permease XanQ</fullName>
    </submittedName>
</protein>
<dbReference type="InterPro" id="IPR006043">
    <property type="entry name" value="NCS2"/>
</dbReference>
<evidence type="ECO:0000256" key="4">
    <source>
        <dbReference type="ARBA" id="ARBA00022692"/>
    </source>
</evidence>
<dbReference type="PROSITE" id="PS01116">
    <property type="entry name" value="XANTH_URACIL_PERMASE"/>
    <property type="match status" value="1"/>
</dbReference>